<dbReference type="InterPro" id="IPR000086">
    <property type="entry name" value="NUDIX_hydrolase_dom"/>
</dbReference>
<gene>
    <name evidence="3" type="ORF">UFOPK4150_02117</name>
</gene>
<proteinExistence type="predicted"/>
<dbReference type="InterPro" id="IPR015797">
    <property type="entry name" value="NUDIX_hydrolase-like_dom_sf"/>
</dbReference>
<reference evidence="3" key="1">
    <citation type="submission" date="2020-05" db="EMBL/GenBank/DDBJ databases">
        <authorList>
            <person name="Chiriac C."/>
            <person name="Salcher M."/>
            <person name="Ghai R."/>
            <person name="Kavagutti S V."/>
        </authorList>
    </citation>
    <scope>NUCLEOTIDE SEQUENCE</scope>
</reference>
<feature type="region of interest" description="Disordered" evidence="1">
    <location>
        <begin position="1"/>
        <end position="21"/>
    </location>
</feature>
<protein>
    <submittedName>
        <fullName evidence="3">Unannotated protein</fullName>
    </submittedName>
</protein>
<sequence length="196" mass="21397">MTHRPVAASPGARAREPERVSLHKDARKVIEAWEPPGADSQQMSLRVDYLAFLDENPDAMWRSCVPGHLTGSALVLSHDRTEVLLTLHPKFDLWLQMGGHCEPGDHTLRAAAAREAREESGIDGLEMSLAPIQLDRHRVGCHGGAWHFDVQYLALAPAGAVEVISDESLDLRWWPVGALPAATDDAVRRLVAAAAP</sequence>
<feature type="domain" description="Nudix hydrolase" evidence="2">
    <location>
        <begin position="66"/>
        <end position="196"/>
    </location>
</feature>
<evidence type="ECO:0000313" key="3">
    <source>
        <dbReference type="EMBL" id="CAB5039060.1"/>
    </source>
</evidence>
<dbReference type="AlphaFoldDB" id="A0A6J7SFD5"/>
<dbReference type="CDD" id="cd03674">
    <property type="entry name" value="NUDIX_Hydrolase"/>
    <property type="match status" value="1"/>
</dbReference>
<evidence type="ECO:0000256" key="1">
    <source>
        <dbReference type="SAM" id="MobiDB-lite"/>
    </source>
</evidence>
<organism evidence="3">
    <name type="scientific">freshwater metagenome</name>
    <dbReference type="NCBI Taxonomy" id="449393"/>
    <lineage>
        <taxon>unclassified sequences</taxon>
        <taxon>metagenomes</taxon>
        <taxon>ecological metagenomes</taxon>
    </lineage>
</organism>
<dbReference type="PANTHER" id="PTHR43736">
    <property type="entry name" value="ADP-RIBOSE PYROPHOSPHATASE"/>
    <property type="match status" value="1"/>
</dbReference>
<dbReference type="EMBL" id="CAFBPU010000061">
    <property type="protein sequence ID" value="CAB5039060.1"/>
    <property type="molecule type" value="Genomic_DNA"/>
</dbReference>
<dbReference type="PROSITE" id="PS51462">
    <property type="entry name" value="NUDIX"/>
    <property type="match status" value="1"/>
</dbReference>
<dbReference type="SUPFAM" id="SSF55811">
    <property type="entry name" value="Nudix"/>
    <property type="match status" value="1"/>
</dbReference>
<dbReference type="Pfam" id="PF00293">
    <property type="entry name" value="NUDIX"/>
    <property type="match status" value="1"/>
</dbReference>
<dbReference type="Gene3D" id="3.90.79.10">
    <property type="entry name" value="Nucleoside Triphosphate Pyrophosphohydrolase"/>
    <property type="match status" value="1"/>
</dbReference>
<dbReference type="PANTHER" id="PTHR43736:SF1">
    <property type="entry name" value="DIHYDRONEOPTERIN TRIPHOSPHATE DIPHOSPHATASE"/>
    <property type="match status" value="1"/>
</dbReference>
<evidence type="ECO:0000259" key="2">
    <source>
        <dbReference type="PROSITE" id="PS51462"/>
    </source>
</evidence>
<name>A0A6J7SFD5_9ZZZZ</name>
<accession>A0A6J7SFD5</accession>